<dbReference type="EMBL" id="JAUIRO010000002">
    <property type="protein sequence ID" value="KAK0726867.1"/>
    <property type="molecule type" value="Genomic_DNA"/>
</dbReference>
<accession>A0AA40B383</accession>
<comment type="caution">
    <text evidence="3">The sequence shown here is derived from an EMBL/GenBank/DDBJ whole genome shotgun (WGS) entry which is preliminary data.</text>
</comment>
<evidence type="ECO:0000256" key="2">
    <source>
        <dbReference type="SAM" id="MobiDB-lite"/>
    </source>
</evidence>
<reference evidence="3" key="1">
    <citation type="submission" date="2023-06" db="EMBL/GenBank/DDBJ databases">
        <title>Genome-scale phylogeny and comparative genomics of the fungal order Sordariales.</title>
        <authorList>
            <consortium name="Lawrence Berkeley National Laboratory"/>
            <person name="Hensen N."/>
            <person name="Bonometti L."/>
            <person name="Westerberg I."/>
            <person name="Brannstrom I.O."/>
            <person name="Guillou S."/>
            <person name="Cros-Aarteil S."/>
            <person name="Calhoun S."/>
            <person name="Haridas S."/>
            <person name="Kuo A."/>
            <person name="Mondo S."/>
            <person name="Pangilinan J."/>
            <person name="Riley R."/>
            <person name="LaButti K."/>
            <person name="Andreopoulos B."/>
            <person name="Lipzen A."/>
            <person name="Chen C."/>
            <person name="Yanf M."/>
            <person name="Daum C."/>
            <person name="Ng V."/>
            <person name="Clum A."/>
            <person name="Steindorff A."/>
            <person name="Ohm R."/>
            <person name="Martin F."/>
            <person name="Silar P."/>
            <person name="Natvig D."/>
            <person name="Lalanne C."/>
            <person name="Gautier V."/>
            <person name="Ament-velasquez S.L."/>
            <person name="Kruys A."/>
            <person name="Hutchinson M.I."/>
            <person name="Powell A.J."/>
            <person name="Barry K."/>
            <person name="Miller A.N."/>
            <person name="Grigoriev I.V."/>
            <person name="Debuchy R."/>
            <person name="Gladieux P."/>
            <person name="Thoren M.H."/>
            <person name="Johannesson H."/>
        </authorList>
    </citation>
    <scope>NUCLEOTIDE SEQUENCE</scope>
    <source>
        <strain evidence="3">SMH2392-1A</strain>
    </source>
</reference>
<dbReference type="GeneID" id="85322625"/>
<protein>
    <submittedName>
        <fullName evidence="3">Uncharacterized protein</fullName>
    </submittedName>
</protein>
<feature type="compositionally biased region" description="Low complexity" evidence="2">
    <location>
        <begin position="200"/>
        <end position="211"/>
    </location>
</feature>
<evidence type="ECO:0000313" key="4">
    <source>
        <dbReference type="Proteomes" id="UP001172101"/>
    </source>
</evidence>
<name>A0AA40B383_9PEZI</name>
<feature type="compositionally biased region" description="Basic and acidic residues" evidence="2">
    <location>
        <begin position="169"/>
        <end position="178"/>
    </location>
</feature>
<gene>
    <name evidence="3" type="ORF">B0T26DRAFT_671609</name>
</gene>
<organism evidence="3 4">
    <name type="scientific">Lasiosphaeria miniovina</name>
    <dbReference type="NCBI Taxonomy" id="1954250"/>
    <lineage>
        <taxon>Eukaryota</taxon>
        <taxon>Fungi</taxon>
        <taxon>Dikarya</taxon>
        <taxon>Ascomycota</taxon>
        <taxon>Pezizomycotina</taxon>
        <taxon>Sordariomycetes</taxon>
        <taxon>Sordariomycetidae</taxon>
        <taxon>Sordariales</taxon>
        <taxon>Lasiosphaeriaceae</taxon>
        <taxon>Lasiosphaeria</taxon>
    </lineage>
</organism>
<sequence length="243" mass="26585">MSINRHNDSRIRKMSTGKKGFASAAAALVDMQAGFDELERKAAAGAGLAKAQNQLEKLEKAQKKQGEEQEKFGNEQSLLTKEHFQLEVRHEGLRKEQKKLEAVVAELREQHQNLYLRAALEKARGEHETHMASLERHRVKQWQMIEELVEARNMDHFLLKELIGRIGKLERSRPKQGGEDDDDDMPRKRQKMTATGNGKAPTAASAAATTTNPVGGLSRAAAPSSTAAPPVVASASSSASASA</sequence>
<evidence type="ECO:0000256" key="1">
    <source>
        <dbReference type="SAM" id="Coils"/>
    </source>
</evidence>
<dbReference type="RefSeq" id="XP_060299723.1">
    <property type="nucleotide sequence ID" value="XM_060439355.1"/>
</dbReference>
<feature type="region of interest" description="Disordered" evidence="2">
    <location>
        <begin position="169"/>
        <end position="243"/>
    </location>
</feature>
<feature type="coiled-coil region" evidence="1">
    <location>
        <begin position="41"/>
        <end position="117"/>
    </location>
</feature>
<keyword evidence="1" id="KW-0175">Coiled coil</keyword>
<dbReference type="AlphaFoldDB" id="A0AA40B383"/>
<feature type="compositionally biased region" description="Low complexity" evidence="2">
    <location>
        <begin position="220"/>
        <end position="243"/>
    </location>
</feature>
<proteinExistence type="predicted"/>
<evidence type="ECO:0000313" key="3">
    <source>
        <dbReference type="EMBL" id="KAK0726867.1"/>
    </source>
</evidence>
<keyword evidence="4" id="KW-1185">Reference proteome</keyword>
<dbReference type="Proteomes" id="UP001172101">
    <property type="component" value="Unassembled WGS sequence"/>
</dbReference>